<dbReference type="Proteomes" id="UP001519460">
    <property type="component" value="Unassembled WGS sequence"/>
</dbReference>
<reference evidence="2 3" key="1">
    <citation type="journal article" date="2023" name="Sci. Data">
        <title>Genome assembly of the Korean intertidal mud-creeper Batillaria attramentaria.</title>
        <authorList>
            <person name="Patra A.K."/>
            <person name="Ho P.T."/>
            <person name="Jun S."/>
            <person name="Lee S.J."/>
            <person name="Kim Y."/>
            <person name="Won Y.J."/>
        </authorList>
    </citation>
    <scope>NUCLEOTIDE SEQUENCE [LARGE SCALE GENOMIC DNA]</scope>
    <source>
        <strain evidence="2">Wonlab-2016</strain>
    </source>
</reference>
<gene>
    <name evidence="2" type="ORF">BaRGS_00023992</name>
</gene>
<evidence type="ECO:0000313" key="2">
    <source>
        <dbReference type="EMBL" id="KAK7484818.1"/>
    </source>
</evidence>
<name>A0ABD0KCL6_9CAEN</name>
<dbReference type="AlphaFoldDB" id="A0ABD0KCL6"/>
<feature type="region of interest" description="Disordered" evidence="1">
    <location>
        <begin position="1"/>
        <end position="56"/>
    </location>
</feature>
<protein>
    <submittedName>
        <fullName evidence="2">Uncharacterized protein</fullName>
    </submittedName>
</protein>
<organism evidence="2 3">
    <name type="scientific">Batillaria attramentaria</name>
    <dbReference type="NCBI Taxonomy" id="370345"/>
    <lineage>
        <taxon>Eukaryota</taxon>
        <taxon>Metazoa</taxon>
        <taxon>Spiralia</taxon>
        <taxon>Lophotrochozoa</taxon>
        <taxon>Mollusca</taxon>
        <taxon>Gastropoda</taxon>
        <taxon>Caenogastropoda</taxon>
        <taxon>Sorbeoconcha</taxon>
        <taxon>Cerithioidea</taxon>
        <taxon>Batillariidae</taxon>
        <taxon>Batillaria</taxon>
    </lineage>
</organism>
<dbReference type="EMBL" id="JACVVK020000204">
    <property type="protein sequence ID" value="KAK7484818.1"/>
    <property type="molecule type" value="Genomic_DNA"/>
</dbReference>
<feature type="region of interest" description="Disordered" evidence="1">
    <location>
        <begin position="139"/>
        <end position="160"/>
    </location>
</feature>
<comment type="caution">
    <text evidence="2">The sequence shown here is derived from an EMBL/GenBank/DDBJ whole genome shotgun (WGS) entry which is preliminary data.</text>
</comment>
<evidence type="ECO:0000256" key="1">
    <source>
        <dbReference type="SAM" id="MobiDB-lite"/>
    </source>
</evidence>
<accession>A0ABD0KCL6</accession>
<keyword evidence="3" id="KW-1185">Reference proteome</keyword>
<sequence>MNRAGAAKRKACDNSTDSSHDKSSSFECAVSSERKAELQRKARKARKFQPNKDAGRMSIKTHFAVLNRDATTAMAELPGSDAHESLSGRCYEKVGLYRKAAYGHTGTKGRGVRSPTRERPAEIGLAELYAETGVCRRKSERDALVRPRRNNSATDLKRAA</sequence>
<evidence type="ECO:0000313" key="3">
    <source>
        <dbReference type="Proteomes" id="UP001519460"/>
    </source>
</evidence>
<proteinExistence type="predicted"/>